<dbReference type="InterPro" id="IPR011008">
    <property type="entry name" value="Dimeric_a/b-barrel"/>
</dbReference>
<dbReference type="Gene3D" id="3.30.70.1060">
    <property type="entry name" value="Dimeric alpha+beta barrel"/>
    <property type="match status" value="1"/>
</dbReference>
<dbReference type="InterPro" id="IPR005545">
    <property type="entry name" value="YCII"/>
</dbReference>
<gene>
    <name evidence="3" type="ORF">FHX44_117518</name>
</gene>
<evidence type="ECO:0000256" key="1">
    <source>
        <dbReference type="ARBA" id="ARBA00007689"/>
    </source>
</evidence>
<name>A0A561T379_9PSEU</name>
<dbReference type="EMBL" id="VIWU01000001">
    <property type="protein sequence ID" value="TWF81573.1"/>
    <property type="molecule type" value="Genomic_DNA"/>
</dbReference>
<evidence type="ECO:0000313" key="3">
    <source>
        <dbReference type="EMBL" id="TWF81573.1"/>
    </source>
</evidence>
<comment type="similarity">
    <text evidence="1">Belongs to the YciI family.</text>
</comment>
<comment type="caution">
    <text evidence="3">The sequence shown here is derived from an EMBL/GenBank/DDBJ whole genome shotgun (WGS) entry which is preliminary data.</text>
</comment>
<protein>
    <submittedName>
        <fullName evidence="3">Uncharacterized protein YciI</fullName>
    </submittedName>
</protein>
<dbReference type="Pfam" id="PF03795">
    <property type="entry name" value="YCII"/>
    <property type="match status" value="1"/>
</dbReference>
<dbReference type="SUPFAM" id="SSF54909">
    <property type="entry name" value="Dimeric alpha+beta barrel"/>
    <property type="match status" value="1"/>
</dbReference>
<evidence type="ECO:0000313" key="4">
    <source>
        <dbReference type="Proteomes" id="UP000321261"/>
    </source>
</evidence>
<dbReference type="Proteomes" id="UP000321261">
    <property type="component" value="Unassembled WGS sequence"/>
</dbReference>
<feature type="domain" description="YCII-related" evidence="2">
    <location>
        <begin position="9"/>
        <end position="95"/>
    </location>
</feature>
<proteinExistence type="inferred from homology"/>
<reference evidence="3 4" key="1">
    <citation type="submission" date="2019-06" db="EMBL/GenBank/DDBJ databases">
        <title>Sequencing the genomes of 1000 actinobacteria strains.</title>
        <authorList>
            <person name="Klenk H.-P."/>
        </authorList>
    </citation>
    <scope>NUCLEOTIDE SEQUENCE [LARGE SCALE GENOMIC DNA]</scope>
    <source>
        <strain evidence="3 4">DSM 45671</strain>
    </source>
</reference>
<dbReference type="OrthoDB" id="6928805at2"/>
<keyword evidence="4" id="KW-1185">Reference proteome</keyword>
<evidence type="ECO:0000259" key="2">
    <source>
        <dbReference type="Pfam" id="PF03795"/>
    </source>
</evidence>
<organism evidence="3 4">
    <name type="scientific">Pseudonocardia hierapolitana</name>
    <dbReference type="NCBI Taxonomy" id="1128676"/>
    <lineage>
        <taxon>Bacteria</taxon>
        <taxon>Bacillati</taxon>
        <taxon>Actinomycetota</taxon>
        <taxon>Actinomycetes</taxon>
        <taxon>Pseudonocardiales</taxon>
        <taxon>Pseudonocardiaceae</taxon>
        <taxon>Pseudonocardia</taxon>
    </lineage>
</organism>
<sequence>MTSTSHFLLRLIPPRPTFAADMTEAEAAVMAEHAAYWIGHMDRGTVVAFGPVADPTGFWGLAVLETASRDVAERLAAEDPAITSGTMARVEIHPMPQAMVRPHAGQDT</sequence>
<dbReference type="AlphaFoldDB" id="A0A561T379"/>
<dbReference type="RefSeq" id="WP_147260040.1">
    <property type="nucleotide sequence ID" value="NZ_VIWU01000001.1"/>
</dbReference>
<accession>A0A561T379</accession>